<dbReference type="SUPFAM" id="SSF52540">
    <property type="entry name" value="P-loop containing nucleoside triphosphate hydrolases"/>
    <property type="match status" value="1"/>
</dbReference>
<proteinExistence type="predicted"/>
<dbReference type="CDD" id="cd00009">
    <property type="entry name" value="AAA"/>
    <property type="match status" value="1"/>
</dbReference>
<reference evidence="2 4" key="1">
    <citation type="submission" date="2014-08" db="EMBL/GenBank/DDBJ databases">
        <title>Complete genome sequence of Corynebacterium imitans DSM 44264, isolated from a five-month-old boy with suspected pharyngeal diphtheria.</title>
        <authorList>
            <person name="Mollmann S."/>
            <person name="Albersmeier A."/>
            <person name="Ruckert C."/>
            <person name="Tauch A."/>
        </authorList>
    </citation>
    <scope>NUCLEOTIDE SEQUENCE [LARGE SCALE GENOMIC DNA]</scope>
    <source>
        <strain evidence="2 4">DSM 44264</strain>
    </source>
</reference>
<keyword evidence="2" id="KW-0067">ATP-binding</keyword>
<evidence type="ECO:0000313" key="2">
    <source>
        <dbReference type="EMBL" id="AIJ34488.1"/>
    </source>
</evidence>
<dbReference type="GO" id="GO:0005524">
    <property type="term" value="F:ATP binding"/>
    <property type="evidence" value="ECO:0007669"/>
    <property type="project" value="UniProtKB-KW"/>
</dbReference>
<dbReference type="InterPro" id="IPR027417">
    <property type="entry name" value="P-loop_NTPase"/>
</dbReference>
<dbReference type="Proteomes" id="UP000215374">
    <property type="component" value="Chromosome 1"/>
</dbReference>
<accession>A0A076NMD7</accession>
<protein>
    <submittedName>
        <fullName evidence="2">ATP-binding protein</fullName>
    </submittedName>
</protein>
<evidence type="ECO:0000259" key="1">
    <source>
        <dbReference type="SMART" id="SM00382"/>
    </source>
</evidence>
<dbReference type="AlphaFoldDB" id="A0A076NMD7"/>
<sequence length="615" mass="68300">MKSGEFITAASDPESLVEQLLSTQLDSSLPRSAAAEQRSWRNSLPILAEDLAAAGLFDVDVFLEFPLPMSSQRIDALLAGTHPVTGNPSFVLLELKQWSSGRIFEGDTNLVQIPGMYAPQLHPARQVNGYRRYFNDFVTALEGRDEWVEAAAYLHNAEESAFQEEFYQAPEAEIFTSDSRSALQQFLKGVLGGPRDEDSIQAVLQSPSRPSKKLMQLAAEEVRNREQFVLVGEQQRAVDLIKHEVNLASRGRKKRVIVVSGGPGSGKSAIALSLLGELARDGKTVLHATGSRSFTQTLRKNAGYRHVDTQNLFKYFNSFINAETDVLDVLIADEAHRIRQTSNNRYTRAKDRSSRLQIDELVSVAKVPVFLLDDNQVVRAGELGSTEDIKKFATSLGYEVVHVGLTEQFRCGGSAEYVRWVEQILGLADGEPPEATLDTEDSFEVLLADSPQEMEAVLQSRTQTNETARIVAGFCWPWSDAQDGQLIDDVVIGDWARPWNNKGNRRVGDAPPSALWATKEGGFGQVGCIYTAQGFEFDWSGVILGPDLVWRDGRFETARAANCDPHFSRRNQVSDETFDLLIRHVYKVLLTRGMKGVVIYSPDKETREALKQLAS</sequence>
<dbReference type="eggNOG" id="COG0507">
    <property type="taxonomic scope" value="Bacteria"/>
</dbReference>
<keyword evidence="4" id="KW-1185">Reference proteome</keyword>
<name>A0A076NMD7_9CORY</name>
<dbReference type="Gene3D" id="3.40.50.300">
    <property type="entry name" value="P-loop containing nucleotide triphosphate hydrolases"/>
    <property type="match status" value="1"/>
</dbReference>
<dbReference type="Proteomes" id="UP000028780">
    <property type="component" value="Chromosome"/>
</dbReference>
<feature type="domain" description="AAA+ ATPase" evidence="1">
    <location>
        <begin position="253"/>
        <end position="458"/>
    </location>
</feature>
<keyword evidence="2" id="KW-0547">Nucleotide-binding</keyword>
<dbReference type="EMBL" id="LT906467">
    <property type="protein sequence ID" value="SNV51965.1"/>
    <property type="molecule type" value="Genomic_DNA"/>
</dbReference>
<gene>
    <name evidence="2" type="ORF">CIMIT_11910</name>
    <name evidence="3" type="ORF">SAMEA4535761_00015</name>
</gene>
<evidence type="ECO:0000313" key="5">
    <source>
        <dbReference type="Proteomes" id="UP000215374"/>
    </source>
</evidence>
<evidence type="ECO:0000313" key="3">
    <source>
        <dbReference type="EMBL" id="SNV51965.1"/>
    </source>
</evidence>
<dbReference type="KEGG" id="cii:CIMIT_11910"/>
<dbReference type="HOGENOM" id="CLU_019642_0_0_11"/>
<dbReference type="OrthoDB" id="3193269at2"/>
<dbReference type="InterPro" id="IPR003593">
    <property type="entry name" value="AAA+_ATPase"/>
</dbReference>
<dbReference type="InterPro" id="IPR018647">
    <property type="entry name" value="SLFN_3-like_DNA/RNA_helicase"/>
</dbReference>
<dbReference type="EMBL" id="CP009211">
    <property type="protein sequence ID" value="AIJ34488.1"/>
    <property type="molecule type" value="Genomic_DNA"/>
</dbReference>
<dbReference type="Pfam" id="PF09848">
    <property type="entry name" value="SLFN-g3_helicase"/>
    <property type="match status" value="1"/>
</dbReference>
<reference evidence="3 5" key="2">
    <citation type="submission" date="2017-06" db="EMBL/GenBank/DDBJ databases">
        <authorList>
            <consortium name="Pathogen Informatics"/>
        </authorList>
    </citation>
    <scope>NUCLEOTIDE SEQUENCE [LARGE SCALE GENOMIC DNA]</scope>
    <source>
        <strain evidence="3 5">NCTC13015</strain>
    </source>
</reference>
<dbReference type="eggNOG" id="COG3410">
    <property type="taxonomic scope" value="Bacteria"/>
</dbReference>
<dbReference type="SMART" id="SM00382">
    <property type="entry name" value="AAA"/>
    <property type="match status" value="1"/>
</dbReference>
<organism evidence="2 4">
    <name type="scientific">Corynebacterium imitans</name>
    <dbReference type="NCBI Taxonomy" id="156978"/>
    <lineage>
        <taxon>Bacteria</taxon>
        <taxon>Bacillati</taxon>
        <taxon>Actinomycetota</taxon>
        <taxon>Actinomycetes</taxon>
        <taxon>Mycobacteriales</taxon>
        <taxon>Corynebacteriaceae</taxon>
        <taxon>Corynebacterium</taxon>
    </lineage>
</organism>
<evidence type="ECO:0000313" key="4">
    <source>
        <dbReference type="Proteomes" id="UP000028780"/>
    </source>
</evidence>